<dbReference type="InterPro" id="IPR009672">
    <property type="entry name" value="Pkip-1"/>
</dbReference>
<evidence type="ECO:0000313" key="1">
    <source>
        <dbReference type="EMBL" id="AIU57014.1"/>
    </source>
</evidence>
<reference evidence="2" key="2">
    <citation type="journal article" date="2016" name="Sci. Rep.">
        <title>Generating a host range-expanded recombinant baculovirus.</title>
        <authorList>
            <person name="Wu C."/>
            <person name="Deng Z."/>
            <person name="Long Z."/>
            <person name="Cai Y."/>
            <person name="Ying Z."/>
            <person name="Yin H."/>
            <person name="Yuan M."/>
            <person name="Clem R.J."/>
            <person name="Yang K."/>
            <person name="Pang Y."/>
        </authorList>
    </citation>
    <scope>NUCLEOTIDE SEQUENCE</scope>
    <source>
        <strain evidence="2">VAcRev-1</strain>
        <strain evidence="3">VAcRev-2</strain>
    </source>
</reference>
<dbReference type="EMBL" id="KU697903">
    <property type="protein sequence ID" value="ANN45809.1"/>
    <property type="molecule type" value="Genomic_DNA"/>
</dbReference>
<dbReference type="OrthoDB" id="12745at10239"/>
<dbReference type="GO" id="GO:0016301">
    <property type="term" value="F:kinase activity"/>
    <property type="evidence" value="ECO:0007669"/>
    <property type="project" value="UniProtKB-KW"/>
</dbReference>
<name>A0A097PV29_NPVAC</name>
<evidence type="ECO:0000313" key="2">
    <source>
        <dbReference type="EMBL" id="ANN45677.1"/>
    </source>
</evidence>
<protein>
    <submittedName>
        <fullName evidence="1">Ac-pkip-1</fullName>
    </submittedName>
    <submittedName>
        <fullName evidence="2">Protein kinase interacting protein</fullName>
    </submittedName>
</protein>
<evidence type="ECO:0000313" key="3">
    <source>
        <dbReference type="EMBL" id="ANN45809.1"/>
    </source>
</evidence>
<sequence>MSCILTALCKKGQANLNSLIKLQNKKVKNYYVKNNETAIDKMLCIAADIKGQVEQLELVNQYLGAPESEKLDFVYDCSDLDINEKDLKSLCLTKNIAYFTQKYNAPTVLKAQAAVYDSFIKHSELFINAICQMDEKQQVNNFCLDELVKLKLIAIKHLCALEYVIENSI</sequence>
<reference evidence="1" key="1">
    <citation type="submission" date="2014-09" db="EMBL/GenBank/DDBJ databases">
        <title>Complete Genome Sequence of the E2 Strain of Autographa californica Multiple Nucleopolyhedrovirus.</title>
        <authorList>
            <person name="Maghodia A.B."/>
            <person name="Jarvis D.L."/>
            <person name="Geisler C."/>
        </authorList>
    </citation>
    <scope>NUCLEOTIDE SEQUENCE</scope>
    <source>
        <strain evidence="1">E2</strain>
    </source>
</reference>
<proteinExistence type="predicted"/>
<keyword evidence="2" id="KW-0418">Kinase</keyword>
<organism evidence="1">
    <name type="scientific">Autographa californica nuclear polyhedrosis virus</name>
    <name type="common">AcMNPV</name>
    <dbReference type="NCBI Taxonomy" id="46015"/>
    <lineage>
        <taxon>Viruses</taxon>
        <taxon>Viruses incertae sedis</taxon>
        <taxon>Naldaviricetes</taxon>
        <taxon>Lefavirales</taxon>
        <taxon>Baculoviridae</taxon>
        <taxon>Alphabaculovirus</taxon>
        <taxon>Alphabaculovirus aucalifornicae</taxon>
    </lineage>
</organism>
<gene>
    <name evidence="1" type="primary">Ac-pkip-1</name>
    <name evidence="2" type="synonym">pkip</name>
    <name evidence="2" type="ORF">ACNVgp024</name>
</gene>
<dbReference type="EMBL" id="KU697902">
    <property type="protein sequence ID" value="ANN45677.1"/>
    <property type="molecule type" value="Genomic_DNA"/>
</dbReference>
<accession>A0A097PV29</accession>
<dbReference type="Pfam" id="PF06878">
    <property type="entry name" value="Pkip-1"/>
    <property type="match status" value="1"/>
</dbReference>
<dbReference type="KEGG" id="vg:1403856"/>
<dbReference type="EMBL" id="KM667940">
    <property type="protein sequence ID" value="AIU57014.1"/>
    <property type="molecule type" value="Genomic_DNA"/>
</dbReference>
<organismHost>
    <name type="scientific">Lepidoptera</name>
    <name type="common">moths &amp; butterflies</name>
    <dbReference type="NCBI Taxonomy" id="7088"/>
</organismHost>
<keyword evidence="2" id="KW-0808">Transferase</keyword>